<accession>A0AAV4AJ53</accession>
<evidence type="ECO:0000313" key="1">
    <source>
        <dbReference type="EMBL" id="GFO06813.1"/>
    </source>
</evidence>
<organism evidence="1 2">
    <name type="scientific">Plakobranchus ocellatus</name>
    <dbReference type="NCBI Taxonomy" id="259542"/>
    <lineage>
        <taxon>Eukaryota</taxon>
        <taxon>Metazoa</taxon>
        <taxon>Spiralia</taxon>
        <taxon>Lophotrochozoa</taxon>
        <taxon>Mollusca</taxon>
        <taxon>Gastropoda</taxon>
        <taxon>Heterobranchia</taxon>
        <taxon>Euthyneura</taxon>
        <taxon>Panpulmonata</taxon>
        <taxon>Sacoglossa</taxon>
        <taxon>Placobranchoidea</taxon>
        <taxon>Plakobranchidae</taxon>
        <taxon>Plakobranchus</taxon>
    </lineage>
</organism>
<dbReference type="EMBL" id="BLXT01003789">
    <property type="protein sequence ID" value="GFO06813.1"/>
    <property type="molecule type" value="Genomic_DNA"/>
</dbReference>
<keyword evidence="2" id="KW-1185">Reference proteome</keyword>
<sequence>MHQNKPITTGLAAGQLCERRRHKISRERFFHPLTCSLSVAKSHCVSLAVLKLNSQSSVCARASVAQLLASPPYDLEGPFCRGFLSRHWRPGQAEGLKA</sequence>
<proteinExistence type="predicted"/>
<name>A0AAV4AJ53_9GAST</name>
<reference evidence="1 2" key="1">
    <citation type="journal article" date="2021" name="Elife">
        <title>Chloroplast acquisition without the gene transfer in kleptoplastic sea slugs, Plakobranchus ocellatus.</title>
        <authorList>
            <person name="Maeda T."/>
            <person name="Takahashi S."/>
            <person name="Yoshida T."/>
            <person name="Shimamura S."/>
            <person name="Takaki Y."/>
            <person name="Nagai Y."/>
            <person name="Toyoda A."/>
            <person name="Suzuki Y."/>
            <person name="Arimoto A."/>
            <person name="Ishii H."/>
            <person name="Satoh N."/>
            <person name="Nishiyama T."/>
            <person name="Hasebe M."/>
            <person name="Maruyama T."/>
            <person name="Minagawa J."/>
            <person name="Obokata J."/>
            <person name="Shigenobu S."/>
        </authorList>
    </citation>
    <scope>NUCLEOTIDE SEQUENCE [LARGE SCALE GENOMIC DNA]</scope>
</reference>
<evidence type="ECO:0000313" key="2">
    <source>
        <dbReference type="Proteomes" id="UP000735302"/>
    </source>
</evidence>
<comment type="caution">
    <text evidence="1">The sequence shown here is derived from an EMBL/GenBank/DDBJ whole genome shotgun (WGS) entry which is preliminary data.</text>
</comment>
<protein>
    <submittedName>
        <fullName evidence="1">Uncharacterized protein</fullName>
    </submittedName>
</protein>
<dbReference type="AlphaFoldDB" id="A0AAV4AJ53"/>
<dbReference type="Proteomes" id="UP000735302">
    <property type="component" value="Unassembled WGS sequence"/>
</dbReference>
<gene>
    <name evidence="1" type="ORF">PoB_003331800</name>
</gene>